<name>A0A6V8QKJ6_TRIAP</name>
<evidence type="ECO:0000313" key="2">
    <source>
        <dbReference type="EMBL" id="GFP53007.1"/>
    </source>
</evidence>
<dbReference type="InterPro" id="IPR002110">
    <property type="entry name" value="Ankyrin_rpt"/>
</dbReference>
<dbReference type="OrthoDB" id="4881102at2759"/>
<protein>
    <submittedName>
        <fullName evidence="2">Uncharacterized protein</fullName>
    </submittedName>
</protein>
<proteinExistence type="predicted"/>
<evidence type="ECO:0000313" key="3">
    <source>
        <dbReference type="Proteomes" id="UP000517252"/>
    </source>
</evidence>
<keyword evidence="1" id="KW-0040">ANK repeat</keyword>
<dbReference type="EMBL" id="BLZH01000002">
    <property type="protein sequence ID" value="GFP53007.1"/>
    <property type="molecule type" value="Genomic_DNA"/>
</dbReference>
<dbReference type="AlphaFoldDB" id="A0A6V8QKJ6"/>
<dbReference type="SUPFAM" id="SSF48403">
    <property type="entry name" value="Ankyrin repeat"/>
    <property type="match status" value="1"/>
</dbReference>
<dbReference type="InterPro" id="IPR036770">
    <property type="entry name" value="Ankyrin_rpt-contain_sf"/>
</dbReference>
<organism evidence="2 3">
    <name type="scientific">Trichoderma asperellum</name>
    <name type="common">Filamentous fungus</name>
    <dbReference type="NCBI Taxonomy" id="101201"/>
    <lineage>
        <taxon>Eukaryota</taxon>
        <taxon>Fungi</taxon>
        <taxon>Dikarya</taxon>
        <taxon>Ascomycota</taxon>
        <taxon>Pezizomycotina</taxon>
        <taxon>Sordariomycetes</taxon>
        <taxon>Hypocreomycetidae</taxon>
        <taxon>Hypocreales</taxon>
        <taxon>Hypocreaceae</taxon>
        <taxon>Trichoderma</taxon>
    </lineage>
</organism>
<accession>A0A6V8QKJ6</accession>
<reference evidence="2 3" key="1">
    <citation type="submission" date="2020-07" db="EMBL/GenBank/DDBJ databases">
        <title>Trichoderma asperellum IC-1 whole genome shotgun sequence.</title>
        <authorList>
            <person name="Kanamasa S."/>
            <person name="Takahashi H."/>
        </authorList>
    </citation>
    <scope>NUCLEOTIDE SEQUENCE [LARGE SCALE GENOMIC DNA]</scope>
    <source>
        <strain evidence="2 3">IC-1</strain>
    </source>
</reference>
<evidence type="ECO:0000256" key="1">
    <source>
        <dbReference type="PROSITE-ProRule" id="PRU00023"/>
    </source>
</evidence>
<dbReference type="Gene3D" id="1.25.40.20">
    <property type="entry name" value="Ankyrin repeat-containing domain"/>
    <property type="match status" value="1"/>
</dbReference>
<dbReference type="PROSITE" id="PS50088">
    <property type="entry name" value="ANK_REPEAT"/>
    <property type="match status" value="1"/>
</dbReference>
<gene>
    <name evidence="2" type="ORF">TASIC1_0002019100</name>
</gene>
<comment type="caution">
    <text evidence="2">The sequence shown here is derived from an EMBL/GenBank/DDBJ whole genome shotgun (WGS) entry which is preliminary data.</text>
</comment>
<feature type="repeat" description="ANK" evidence="1">
    <location>
        <begin position="42"/>
        <end position="78"/>
    </location>
</feature>
<dbReference type="Proteomes" id="UP000517252">
    <property type="component" value="Unassembled WGS sequence"/>
</dbReference>
<sequence length="315" mass="35231">MKKINSNMTRNKWHEPSILCPRELKGLLRAIQGVDSQRLDAQGRNFMHLVVTGATDDCAARLIPFLVMAGANINQKDENGQNGVTPLYCRRGQKHRLLGPRQFCCRRSIARLRCRPGADGWTLAFDSHTSNPDWDCSGPLLVSDATPLLFAAAHAQGKSIIHCLLVNGADPNKPVRNKENMCCNKDKVEMMLGALFCHWWHTPGRIRSASWDVARPIIEDFLSFGAILDAVDEEPSALEYACGFPAVPGAGDHDLLIVLLGKSQRRNVSYEHLQKVTVDVCRRLWSTPPRTETSRYLRTITMEAHAVSPRDLSQR</sequence>